<dbReference type="AlphaFoldDB" id="A0AAU4K6P0"/>
<evidence type="ECO:0000313" key="6">
    <source>
        <dbReference type="Proteomes" id="UP001432128"/>
    </source>
</evidence>
<evidence type="ECO:0000256" key="3">
    <source>
        <dbReference type="ARBA" id="ARBA00022679"/>
    </source>
</evidence>
<keyword evidence="2 5" id="KW-0328">Glycosyltransferase</keyword>
<dbReference type="SUPFAM" id="SSF53448">
    <property type="entry name" value="Nucleotide-diphospho-sugar transferases"/>
    <property type="match status" value="1"/>
</dbReference>
<evidence type="ECO:0000256" key="1">
    <source>
        <dbReference type="ARBA" id="ARBA00006739"/>
    </source>
</evidence>
<dbReference type="PANTHER" id="PTHR43630:SF1">
    <property type="entry name" value="POLY-BETA-1,6-N-ACETYL-D-GLUCOSAMINE SYNTHASE"/>
    <property type="match status" value="1"/>
</dbReference>
<dbReference type="Proteomes" id="UP001432128">
    <property type="component" value="Chromosome"/>
</dbReference>
<dbReference type="RefSeq" id="WP_328858622.1">
    <property type="nucleotide sequence ID" value="NZ_CP108021.1"/>
</dbReference>
<dbReference type="Pfam" id="PF00535">
    <property type="entry name" value="Glycos_transf_2"/>
    <property type="match status" value="1"/>
</dbReference>
<comment type="similarity">
    <text evidence="1">Belongs to the glycosyltransferase 2 family.</text>
</comment>
<dbReference type="EMBL" id="CP108021">
    <property type="protein sequence ID" value="WUM21607.1"/>
    <property type="molecule type" value="Genomic_DNA"/>
</dbReference>
<dbReference type="GO" id="GO:0016757">
    <property type="term" value="F:glycosyltransferase activity"/>
    <property type="evidence" value="ECO:0007669"/>
    <property type="project" value="UniProtKB-KW"/>
</dbReference>
<sequence length="287" mass="31586">MSHPAISVIIPAYNEEADIAACLDALLAQDEPVAEVVVIDNNSTDDTAAIVGSFVRESPTVRLVTEHQQGALHAAARGVREATGELVAKIDADTVVTPQWTAAIRRFFEAVPPTVAGGSGLCSMHDMPAQWLFRSAQARFTEKLEAGMREGSITEMADTFGANCVMRAAVWADIAAHTSTRDDIQDDLDIGITVVSRGWQLAWVPGMDARISGRRLCTTPASYWKYTARTPRTFRMHGRRKQWAGSLIGIQFARLAQALAWPVLAFWDPRERTFAVTPRREEQRVLP</sequence>
<dbReference type="Gene3D" id="3.90.550.10">
    <property type="entry name" value="Spore Coat Polysaccharide Biosynthesis Protein SpsA, Chain A"/>
    <property type="match status" value="1"/>
</dbReference>
<dbReference type="CDD" id="cd00761">
    <property type="entry name" value="Glyco_tranf_GTA_type"/>
    <property type="match status" value="1"/>
</dbReference>
<organism evidence="5 6">
    <name type="scientific">Williamsia herbipolensis</name>
    <dbReference type="NCBI Taxonomy" id="1603258"/>
    <lineage>
        <taxon>Bacteria</taxon>
        <taxon>Bacillati</taxon>
        <taxon>Actinomycetota</taxon>
        <taxon>Actinomycetes</taxon>
        <taxon>Mycobacteriales</taxon>
        <taxon>Nocardiaceae</taxon>
        <taxon>Williamsia</taxon>
    </lineage>
</organism>
<feature type="domain" description="Glycosyltransferase 2-like" evidence="4">
    <location>
        <begin position="7"/>
        <end position="122"/>
    </location>
</feature>
<proteinExistence type="inferred from homology"/>
<keyword evidence="6" id="KW-1185">Reference proteome</keyword>
<dbReference type="EC" id="2.4.-.-" evidence="5"/>
<evidence type="ECO:0000256" key="2">
    <source>
        <dbReference type="ARBA" id="ARBA00022676"/>
    </source>
</evidence>
<dbReference type="InterPro" id="IPR001173">
    <property type="entry name" value="Glyco_trans_2-like"/>
</dbReference>
<reference evidence="5 6" key="1">
    <citation type="submission" date="2022-10" db="EMBL/GenBank/DDBJ databases">
        <title>The complete genomes of actinobacterial strains from the NBC collection.</title>
        <authorList>
            <person name="Joergensen T.S."/>
            <person name="Alvarez Arevalo M."/>
            <person name="Sterndorff E.B."/>
            <person name="Faurdal D."/>
            <person name="Vuksanovic O."/>
            <person name="Mourched A.-S."/>
            <person name="Charusanti P."/>
            <person name="Shaw S."/>
            <person name="Blin K."/>
            <person name="Weber T."/>
        </authorList>
    </citation>
    <scope>NUCLEOTIDE SEQUENCE [LARGE SCALE GENOMIC DNA]</scope>
    <source>
        <strain evidence="5 6">NBC_00319</strain>
    </source>
</reference>
<dbReference type="KEGG" id="whr:OG579_07470"/>
<dbReference type="PANTHER" id="PTHR43630">
    <property type="entry name" value="POLY-BETA-1,6-N-ACETYL-D-GLUCOSAMINE SYNTHASE"/>
    <property type="match status" value="1"/>
</dbReference>
<keyword evidence="3 5" id="KW-0808">Transferase</keyword>
<gene>
    <name evidence="5" type="ORF">OG579_07470</name>
</gene>
<evidence type="ECO:0000313" key="5">
    <source>
        <dbReference type="EMBL" id="WUM21607.1"/>
    </source>
</evidence>
<protein>
    <submittedName>
        <fullName evidence="5">Glycosyltransferase</fullName>
        <ecNumber evidence="5">2.4.-.-</ecNumber>
    </submittedName>
</protein>
<accession>A0AAU4K6P0</accession>
<name>A0AAU4K6P0_9NOCA</name>
<dbReference type="InterPro" id="IPR029044">
    <property type="entry name" value="Nucleotide-diphossugar_trans"/>
</dbReference>
<evidence type="ECO:0000259" key="4">
    <source>
        <dbReference type="Pfam" id="PF00535"/>
    </source>
</evidence>